<sequence length="372" mass="40570">MVPYQNDAYNQQPLKDSNRKGEGNHGIMEKLTIKTPSDVLSFIGHSLGFWPKESLVCITMHDNSIGATLRIDLPRQPGHELPYARTVARYLTSDTTATSILFAVYTSEPCQPGSGKPHAATIAALTGVLAEQGITIRDGLFVGNTTFSPYDDGESGTSLALPVSSTETSAINAEFIYRGSFVEPTGHVTLPPAGQEASKAAGVERHMEAIRFQQSGTALQQGRKLWGDMLASTAFPSDDDCHALVANLQFPAIRDRLIADIPGMDEPMQQILFAQTTEAPKWSRVEWAQQLLLHAYTRTSPEHAAPVLTAIGYINWWEGKGSKAHQFLQLALDTDPAYRLARLSDQMVGSGIVAGWNMNKNTAYKALPFDIP</sequence>
<evidence type="ECO:0000313" key="2">
    <source>
        <dbReference type="EMBL" id="GGI03248.1"/>
    </source>
</evidence>
<proteinExistence type="predicted"/>
<dbReference type="EMBL" id="BMFW01000069">
    <property type="protein sequence ID" value="GGI03248.1"/>
    <property type="molecule type" value="Genomic_DNA"/>
</dbReference>
<dbReference type="Pfam" id="PF13830">
    <property type="entry name" value="DUF4192"/>
    <property type="match status" value="1"/>
</dbReference>
<comment type="caution">
    <text evidence="2">The sequence shown here is derived from an EMBL/GenBank/DDBJ whole genome shotgun (WGS) entry which is preliminary data.</text>
</comment>
<dbReference type="Proteomes" id="UP000643279">
    <property type="component" value="Unassembled WGS sequence"/>
</dbReference>
<evidence type="ECO:0008006" key="4">
    <source>
        <dbReference type="Google" id="ProtNLM"/>
    </source>
</evidence>
<keyword evidence="3" id="KW-1185">Reference proteome</keyword>
<gene>
    <name evidence="2" type="ORF">GCM10007170_46780</name>
</gene>
<evidence type="ECO:0000256" key="1">
    <source>
        <dbReference type="SAM" id="MobiDB-lite"/>
    </source>
</evidence>
<accession>A0ABQ2AZE1</accession>
<feature type="region of interest" description="Disordered" evidence="1">
    <location>
        <begin position="1"/>
        <end position="23"/>
    </location>
</feature>
<reference evidence="3" key="1">
    <citation type="journal article" date="2019" name="Int. J. Syst. Evol. Microbiol.">
        <title>The Global Catalogue of Microorganisms (GCM) 10K type strain sequencing project: providing services to taxonomists for standard genome sequencing and annotation.</title>
        <authorList>
            <consortium name="The Broad Institute Genomics Platform"/>
            <consortium name="The Broad Institute Genome Sequencing Center for Infectious Disease"/>
            <person name="Wu L."/>
            <person name="Ma J."/>
        </authorList>
    </citation>
    <scope>NUCLEOTIDE SEQUENCE [LARGE SCALE GENOMIC DNA]</scope>
    <source>
        <strain evidence="3">CGMCC 1.12778</strain>
    </source>
</reference>
<evidence type="ECO:0000313" key="3">
    <source>
        <dbReference type="Proteomes" id="UP000643279"/>
    </source>
</evidence>
<dbReference type="InterPro" id="IPR025447">
    <property type="entry name" value="DUF4192"/>
</dbReference>
<organism evidence="2 3">
    <name type="scientific">Arthrobacter liuii</name>
    <dbReference type="NCBI Taxonomy" id="1476996"/>
    <lineage>
        <taxon>Bacteria</taxon>
        <taxon>Bacillati</taxon>
        <taxon>Actinomycetota</taxon>
        <taxon>Actinomycetes</taxon>
        <taxon>Micrococcales</taxon>
        <taxon>Micrococcaceae</taxon>
        <taxon>Arthrobacter</taxon>
    </lineage>
</organism>
<protein>
    <recommendedName>
        <fullName evidence="4">DUF4192 domain-containing protein</fullName>
    </recommendedName>
</protein>
<name>A0ABQ2AZE1_9MICC</name>